<dbReference type="RefSeq" id="WP_350724233.1">
    <property type="nucleotide sequence ID" value="NZ_JBEPCO010000052.1"/>
</dbReference>
<dbReference type="PANTHER" id="PTHR46553:SF3">
    <property type="entry name" value="ADENINE NUCLEOTIDE ALPHA HYDROLASES-LIKE SUPERFAMILY PROTEIN"/>
    <property type="match status" value="1"/>
</dbReference>
<sequence>MKLPVVVGVDGSEASLRAAEWAADEAALRELPLRIVYASLWERYEGTALSEDLGEPSEEVRAQDIVDTAAQRAERGRPTLQVTTDILPEEAEHALVGEGRNASLLVVGTRGRGGLAEFLLGSTSLGVAGRADCPVVVLRGSHDNQTARPVQGRVVVGVGEGADDAVVVRFAAEEALRRGVPLEAVCAWRRPAHEMTEDPLTTGKPARTHEQRAVETLDAALADVPPEMQVRRHTVEGNARWALEAASREADLLVVGSRHHRGQYGLQLGRVTLAVLHHSTCPVAVVRHS</sequence>
<keyword evidence="4" id="KW-1185">Reference proteome</keyword>
<evidence type="ECO:0000313" key="3">
    <source>
        <dbReference type="EMBL" id="MER6903922.1"/>
    </source>
</evidence>
<reference evidence="3 4" key="1">
    <citation type="submission" date="2024-06" db="EMBL/GenBank/DDBJ databases">
        <title>The Natural Products Discovery Center: Release of the First 8490 Sequenced Strains for Exploring Actinobacteria Biosynthetic Diversity.</title>
        <authorList>
            <person name="Kalkreuter E."/>
            <person name="Kautsar S.A."/>
            <person name="Yang D."/>
            <person name="Bader C.D."/>
            <person name="Teijaro C.N."/>
            <person name="Fluegel L."/>
            <person name="Davis C.M."/>
            <person name="Simpson J.R."/>
            <person name="Lauterbach L."/>
            <person name="Steele A.D."/>
            <person name="Gui C."/>
            <person name="Meng S."/>
            <person name="Li G."/>
            <person name="Viehrig K."/>
            <person name="Ye F."/>
            <person name="Su P."/>
            <person name="Kiefer A.F."/>
            <person name="Nichols A."/>
            <person name="Cepeda A.J."/>
            <person name="Yan W."/>
            <person name="Fan B."/>
            <person name="Jiang Y."/>
            <person name="Adhikari A."/>
            <person name="Zheng C.-J."/>
            <person name="Schuster L."/>
            <person name="Cowan T.M."/>
            <person name="Smanski M.J."/>
            <person name="Chevrette M.G."/>
            <person name="De Carvalho L.P.S."/>
            <person name="Shen B."/>
        </authorList>
    </citation>
    <scope>NUCLEOTIDE SEQUENCE [LARGE SCALE GENOMIC DNA]</scope>
    <source>
        <strain evidence="3 4">NPDC000632</strain>
    </source>
</reference>
<dbReference type="Proteomes" id="UP001490330">
    <property type="component" value="Unassembled WGS sequence"/>
</dbReference>
<organism evidence="3 4">
    <name type="scientific">Streptomyces flaveolus</name>
    <dbReference type="NCBI Taxonomy" id="67297"/>
    <lineage>
        <taxon>Bacteria</taxon>
        <taxon>Bacillati</taxon>
        <taxon>Actinomycetota</taxon>
        <taxon>Actinomycetes</taxon>
        <taxon>Kitasatosporales</taxon>
        <taxon>Streptomycetaceae</taxon>
        <taxon>Streptomyces</taxon>
    </lineage>
</organism>
<proteinExistence type="inferred from homology"/>
<dbReference type="PRINTS" id="PR01438">
    <property type="entry name" value="UNVRSLSTRESS"/>
</dbReference>
<evidence type="ECO:0000256" key="1">
    <source>
        <dbReference type="ARBA" id="ARBA00008791"/>
    </source>
</evidence>
<evidence type="ECO:0000259" key="2">
    <source>
        <dbReference type="Pfam" id="PF00582"/>
    </source>
</evidence>
<feature type="domain" description="UspA" evidence="2">
    <location>
        <begin position="153"/>
        <end position="287"/>
    </location>
</feature>
<dbReference type="InterPro" id="IPR006015">
    <property type="entry name" value="Universal_stress_UspA"/>
</dbReference>
<name>A0ABV1VBR0_9ACTN</name>
<dbReference type="InterPro" id="IPR014729">
    <property type="entry name" value="Rossmann-like_a/b/a_fold"/>
</dbReference>
<dbReference type="InterPro" id="IPR006016">
    <property type="entry name" value="UspA"/>
</dbReference>
<comment type="caution">
    <text evidence="3">The sequence shown here is derived from an EMBL/GenBank/DDBJ whole genome shotgun (WGS) entry which is preliminary data.</text>
</comment>
<dbReference type="Gene3D" id="3.40.50.620">
    <property type="entry name" value="HUPs"/>
    <property type="match status" value="2"/>
</dbReference>
<gene>
    <name evidence="3" type="ORF">ABT322_09065</name>
</gene>
<dbReference type="EMBL" id="JBEPCV010000005">
    <property type="protein sequence ID" value="MER6903922.1"/>
    <property type="molecule type" value="Genomic_DNA"/>
</dbReference>
<evidence type="ECO:0000313" key="4">
    <source>
        <dbReference type="Proteomes" id="UP001490330"/>
    </source>
</evidence>
<dbReference type="PANTHER" id="PTHR46553">
    <property type="entry name" value="ADENINE NUCLEOTIDE ALPHA HYDROLASES-LIKE SUPERFAMILY PROTEIN"/>
    <property type="match status" value="1"/>
</dbReference>
<accession>A0ABV1VBR0</accession>
<dbReference type="SUPFAM" id="SSF52402">
    <property type="entry name" value="Adenine nucleotide alpha hydrolases-like"/>
    <property type="match status" value="2"/>
</dbReference>
<comment type="similarity">
    <text evidence="1">Belongs to the universal stress protein A family.</text>
</comment>
<dbReference type="Pfam" id="PF00582">
    <property type="entry name" value="Usp"/>
    <property type="match status" value="2"/>
</dbReference>
<protein>
    <submittedName>
        <fullName evidence="3">Universal stress protein</fullName>
    </submittedName>
</protein>
<feature type="domain" description="UspA" evidence="2">
    <location>
        <begin position="4"/>
        <end position="139"/>
    </location>
</feature>